<dbReference type="Proteomes" id="UP000700596">
    <property type="component" value="Unassembled WGS sequence"/>
</dbReference>
<name>A0A9P9IRT3_9PLEO</name>
<feature type="region of interest" description="Disordered" evidence="1">
    <location>
        <begin position="198"/>
        <end position="262"/>
    </location>
</feature>
<sequence>MVFLKVTRRFQLDYLKPSDKRYYIMDTPGFDTDDEKAVFGEIIRGINIIRPYAKIVGVMLVTRINDNRSEALDNKLITFIDKLCGPMYEAQITIVTNFWNVSEPEEEIVFDTRLREHLGRCRGVLGKGLKQYQHGRRYNAHGEDLGQCLKWRGNSEEIRGYAKAMIDRHYGSIDPRDPRIVQELSKNLPLHETEAGVFFGVTPPTSSSSSSPASGSFPRDETPPTNNTEPETEGGSKPSNSSRGANTNHSQSHSPPEQNGPGIGERVFKFLVTDLVVPIVSNYLTGGTLSIKRGGSARGFPSHLNPLSSRDQFLARGLPGDLGYRTKWAQAHNIFSNPGSKEFGDAVREAIIREHPL</sequence>
<feature type="compositionally biased region" description="Polar residues" evidence="1">
    <location>
        <begin position="237"/>
        <end position="257"/>
    </location>
</feature>
<gene>
    <name evidence="2" type="ORF">B0J11DRAFT_503912</name>
</gene>
<dbReference type="OrthoDB" id="3785626at2759"/>
<dbReference type="AlphaFoldDB" id="A0A9P9IRT3"/>
<evidence type="ECO:0000256" key="1">
    <source>
        <dbReference type="SAM" id="MobiDB-lite"/>
    </source>
</evidence>
<accession>A0A9P9IRT3</accession>
<comment type="caution">
    <text evidence="2">The sequence shown here is derived from an EMBL/GenBank/DDBJ whole genome shotgun (WGS) entry which is preliminary data.</text>
</comment>
<dbReference type="SUPFAM" id="SSF52540">
    <property type="entry name" value="P-loop containing nucleoside triphosphate hydrolases"/>
    <property type="match status" value="1"/>
</dbReference>
<protein>
    <recommendedName>
        <fullName evidence="4">G domain-containing protein</fullName>
    </recommendedName>
</protein>
<dbReference type="Gene3D" id="3.40.50.300">
    <property type="entry name" value="P-loop containing nucleotide triphosphate hydrolases"/>
    <property type="match status" value="1"/>
</dbReference>
<evidence type="ECO:0000313" key="3">
    <source>
        <dbReference type="Proteomes" id="UP000700596"/>
    </source>
</evidence>
<feature type="compositionally biased region" description="Low complexity" evidence="1">
    <location>
        <begin position="203"/>
        <end position="229"/>
    </location>
</feature>
<dbReference type="EMBL" id="JAGMWT010000004">
    <property type="protein sequence ID" value="KAH7130111.1"/>
    <property type="molecule type" value="Genomic_DNA"/>
</dbReference>
<dbReference type="InterPro" id="IPR027417">
    <property type="entry name" value="P-loop_NTPase"/>
</dbReference>
<evidence type="ECO:0000313" key="2">
    <source>
        <dbReference type="EMBL" id="KAH7130111.1"/>
    </source>
</evidence>
<reference evidence="2" key="1">
    <citation type="journal article" date="2021" name="Nat. Commun.">
        <title>Genetic determinants of endophytism in the Arabidopsis root mycobiome.</title>
        <authorList>
            <person name="Mesny F."/>
            <person name="Miyauchi S."/>
            <person name="Thiergart T."/>
            <person name="Pickel B."/>
            <person name="Atanasova L."/>
            <person name="Karlsson M."/>
            <person name="Huettel B."/>
            <person name="Barry K.W."/>
            <person name="Haridas S."/>
            <person name="Chen C."/>
            <person name="Bauer D."/>
            <person name="Andreopoulos W."/>
            <person name="Pangilinan J."/>
            <person name="LaButti K."/>
            <person name="Riley R."/>
            <person name="Lipzen A."/>
            <person name="Clum A."/>
            <person name="Drula E."/>
            <person name="Henrissat B."/>
            <person name="Kohler A."/>
            <person name="Grigoriev I.V."/>
            <person name="Martin F.M."/>
            <person name="Hacquard S."/>
        </authorList>
    </citation>
    <scope>NUCLEOTIDE SEQUENCE</scope>
    <source>
        <strain evidence="2">MPI-CAGE-CH-0243</strain>
    </source>
</reference>
<organism evidence="2 3">
    <name type="scientific">Dendryphion nanum</name>
    <dbReference type="NCBI Taxonomy" id="256645"/>
    <lineage>
        <taxon>Eukaryota</taxon>
        <taxon>Fungi</taxon>
        <taxon>Dikarya</taxon>
        <taxon>Ascomycota</taxon>
        <taxon>Pezizomycotina</taxon>
        <taxon>Dothideomycetes</taxon>
        <taxon>Pleosporomycetidae</taxon>
        <taxon>Pleosporales</taxon>
        <taxon>Torulaceae</taxon>
        <taxon>Dendryphion</taxon>
    </lineage>
</organism>
<proteinExistence type="predicted"/>
<evidence type="ECO:0008006" key="4">
    <source>
        <dbReference type="Google" id="ProtNLM"/>
    </source>
</evidence>
<keyword evidence="3" id="KW-1185">Reference proteome</keyword>